<feature type="chain" id="PRO_5040775069" evidence="1">
    <location>
        <begin position="20"/>
        <end position="158"/>
    </location>
</feature>
<keyword evidence="1" id="KW-0732">Signal</keyword>
<dbReference type="EMBL" id="JAJHVV010000006">
    <property type="protein sequence ID" value="MCK6263844.1"/>
    <property type="molecule type" value="Genomic_DNA"/>
</dbReference>
<dbReference type="RefSeq" id="WP_248008926.1">
    <property type="nucleotide sequence ID" value="NZ_JAJHVV010000006.1"/>
</dbReference>
<comment type="caution">
    <text evidence="2">The sequence shown here is derived from an EMBL/GenBank/DDBJ whole genome shotgun (WGS) entry which is preliminary data.</text>
</comment>
<name>A0A9X1XQS8_9VIBR</name>
<gene>
    <name evidence="2" type="ORF">KP803_11245</name>
</gene>
<dbReference type="Proteomes" id="UP001139559">
    <property type="component" value="Unassembled WGS sequence"/>
</dbReference>
<protein>
    <submittedName>
        <fullName evidence="2">Uncharacterized protein</fullName>
    </submittedName>
</protein>
<accession>A0A9X1XQS8</accession>
<organism evidence="2 3">
    <name type="scientific">Vibrio amylolyticus</name>
    <dbReference type="NCBI Taxonomy" id="2847292"/>
    <lineage>
        <taxon>Bacteria</taxon>
        <taxon>Pseudomonadati</taxon>
        <taxon>Pseudomonadota</taxon>
        <taxon>Gammaproteobacteria</taxon>
        <taxon>Vibrionales</taxon>
        <taxon>Vibrionaceae</taxon>
        <taxon>Vibrio</taxon>
    </lineage>
</organism>
<evidence type="ECO:0000313" key="2">
    <source>
        <dbReference type="EMBL" id="MCK6263844.1"/>
    </source>
</evidence>
<reference evidence="2" key="1">
    <citation type="submission" date="2021-11" db="EMBL/GenBank/DDBJ databases">
        <title>Vibrio ZSDE26 sp. nov. and Vibrio ZSDZ34 sp. nov., isolated from coastal seawater in Qingdao.</title>
        <authorList>
            <person name="Zhang P."/>
        </authorList>
    </citation>
    <scope>NUCLEOTIDE SEQUENCE</scope>
    <source>
        <strain evidence="2">ZSDE26</strain>
    </source>
</reference>
<feature type="signal peptide" evidence="1">
    <location>
        <begin position="1"/>
        <end position="19"/>
    </location>
</feature>
<evidence type="ECO:0000256" key="1">
    <source>
        <dbReference type="SAM" id="SignalP"/>
    </source>
</evidence>
<evidence type="ECO:0000313" key="3">
    <source>
        <dbReference type="Proteomes" id="UP001139559"/>
    </source>
</evidence>
<keyword evidence="3" id="KW-1185">Reference proteome</keyword>
<dbReference type="AlphaFoldDB" id="A0A9X1XQS8"/>
<proteinExistence type="predicted"/>
<sequence length="158" mass="17736">MKRILTLSITIVISFSSFAKDWTTINYEGEAIVISSANSFGSGSNTYSTQLINREGVFALVKKYPNTCVDGRQDIASATSETIKFNDQRIETWVWCTDYNKTSFVIKSPEGNAWVDSRLREGTDISVFMAYSFEADDYKKAMTDVTLGKFDKTVNKAL</sequence>